<gene>
    <name evidence="1" type="ORF">KTH64_02235</name>
</gene>
<comment type="caution">
    <text evidence="1">The sequence shown here is derived from an EMBL/GenBank/DDBJ whole genome shotgun (WGS) entry which is preliminary data.</text>
</comment>
<protein>
    <submittedName>
        <fullName evidence="1">Uncharacterized protein</fullName>
    </submittedName>
</protein>
<accession>A0AAW5R574</accession>
<dbReference type="RefSeq" id="WP_262578384.1">
    <property type="nucleotide sequence ID" value="NZ_JAHPRE010000006.1"/>
</dbReference>
<dbReference type="Proteomes" id="UP001208534">
    <property type="component" value="Unassembled WGS sequence"/>
</dbReference>
<evidence type="ECO:0000313" key="2">
    <source>
        <dbReference type="Proteomes" id="UP001208534"/>
    </source>
</evidence>
<name>A0AAW5R574_ACIJU</name>
<reference evidence="1" key="1">
    <citation type="submission" date="2021-06" db="EMBL/GenBank/DDBJ databases">
        <title>Propagation of a rapidly emergent carbapenem-resistant Acinetobacter baumannii lineage by various extra-hospital transmission networks.</title>
        <authorList>
            <person name="Calix J."/>
        </authorList>
    </citation>
    <scope>NUCLEOTIDE SEQUENCE</scope>
    <source>
        <strain evidence="1">WU_MDCI_Aw63</strain>
    </source>
</reference>
<proteinExistence type="predicted"/>
<sequence>MLTKIYCSKHQTPQYVDLAEINSIEVSDSDFGRGGYTYGKSEYSSVMIGLKSGHSLNMTIKTSDIEKLLVLEHNKI</sequence>
<dbReference type="AlphaFoldDB" id="A0AAW5R574"/>
<dbReference type="EMBL" id="JAHPRE010000006">
    <property type="protein sequence ID" value="MCU4395809.1"/>
    <property type="molecule type" value="Genomic_DNA"/>
</dbReference>
<evidence type="ECO:0000313" key="1">
    <source>
        <dbReference type="EMBL" id="MCU4395809.1"/>
    </source>
</evidence>
<organism evidence="1 2">
    <name type="scientific">Acinetobacter junii</name>
    <dbReference type="NCBI Taxonomy" id="40215"/>
    <lineage>
        <taxon>Bacteria</taxon>
        <taxon>Pseudomonadati</taxon>
        <taxon>Pseudomonadota</taxon>
        <taxon>Gammaproteobacteria</taxon>
        <taxon>Moraxellales</taxon>
        <taxon>Moraxellaceae</taxon>
        <taxon>Acinetobacter</taxon>
    </lineage>
</organism>